<dbReference type="CDD" id="cd08071">
    <property type="entry name" value="MPN_DUF2466"/>
    <property type="match status" value="1"/>
</dbReference>
<sequence>MTYKWRNAMFTPEEQSIIDQAAAIFAKKIKTCDAFTSPDLVKGFCQARLATSEREIFMLLILDNQHRLIEAVELFQGTIDSASVYPREVVKSVLKHNGAAVILAHNHPSGVATPSSSDRRITRRIKDALELVDVRTLDHIVVSVEETYAFSEHGII</sequence>
<evidence type="ECO:0000256" key="4">
    <source>
        <dbReference type="ARBA" id="ARBA00022833"/>
    </source>
</evidence>
<evidence type="ECO:0000313" key="7">
    <source>
        <dbReference type="EMBL" id="BAH83633.1"/>
    </source>
</evidence>
<dbReference type="InterPro" id="IPR020891">
    <property type="entry name" value="UPF0758_CS"/>
</dbReference>
<keyword evidence="1" id="KW-0645">Protease</keyword>
<dbReference type="SUPFAM" id="SSF102712">
    <property type="entry name" value="JAB1/MPN domain"/>
    <property type="match status" value="1"/>
</dbReference>
<evidence type="ECO:0000256" key="1">
    <source>
        <dbReference type="ARBA" id="ARBA00022670"/>
    </source>
</evidence>
<gene>
    <name evidence="7" type="primary">RadC</name>
</gene>
<evidence type="ECO:0000256" key="5">
    <source>
        <dbReference type="ARBA" id="ARBA00023049"/>
    </source>
</evidence>
<evidence type="ECO:0000256" key="2">
    <source>
        <dbReference type="ARBA" id="ARBA00022723"/>
    </source>
</evidence>
<evidence type="ECO:0000259" key="6">
    <source>
        <dbReference type="PROSITE" id="PS50249"/>
    </source>
</evidence>
<dbReference type="PROSITE" id="PS01302">
    <property type="entry name" value="UPF0758"/>
    <property type="match status" value="1"/>
</dbReference>
<dbReference type="GO" id="GO:0006508">
    <property type="term" value="P:proteolysis"/>
    <property type="evidence" value="ECO:0007669"/>
    <property type="project" value="UniProtKB-KW"/>
</dbReference>
<proteinExistence type="predicted"/>
<feature type="domain" description="MPN" evidence="6">
    <location>
        <begin position="34"/>
        <end position="156"/>
    </location>
</feature>
<dbReference type="AlphaFoldDB" id="C5NNF7"/>
<name>C5NNF7_PHODP</name>
<keyword evidence="5" id="KW-0482">Metalloprotease</keyword>
<dbReference type="PANTHER" id="PTHR30471">
    <property type="entry name" value="DNA REPAIR PROTEIN RADC"/>
    <property type="match status" value="1"/>
</dbReference>
<dbReference type="PROSITE" id="PS50249">
    <property type="entry name" value="MPN"/>
    <property type="match status" value="1"/>
</dbReference>
<keyword evidence="7" id="KW-0614">Plasmid</keyword>
<keyword evidence="3" id="KW-0378">Hydrolase</keyword>
<accession>C5NNF7</accession>
<dbReference type="InterPro" id="IPR025657">
    <property type="entry name" value="RadC_JAB"/>
</dbReference>
<dbReference type="GO" id="GO:0046872">
    <property type="term" value="F:metal ion binding"/>
    <property type="evidence" value="ECO:0007669"/>
    <property type="project" value="UniProtKB-KW"/>
</dbReference>
<dbReference type="Pfam" id="PF04002">
    <property type="entry name" value="RadC"/>
    <property type="match status" value="1"/>
</dbReference>
<dbReference type="NCBIfam" id="TIGR00608">
    <property type="entry name" value="radc"/>
    <property type="match status" value="1"/>
</dbReference>
<dbReference type="PANTHER" id="PTHR30471:SF3">
    <property type="entry name" value="UPF0758 PROTEIN YEES-RELATED"/>
    <property type="match status" value="1"/>
</dbReference>
<geneLocation type="plasmid" evidence="7">
    <name>pP9014</name>
</geneLocation>
<dbReference type="InterPro" id="IPR037518">
    <property type="entry name" value="MPN"/>
</dbReference>
<keyword evidence="2" id="KW-0479">Metal-binding</keyword>
<protein>
    <submittedName>
        <fullName evidence="7">RadC DNA repair protein</fullName>
    </submittedName>
</protein>
<evidence type="ECO:0000256" key="3">
    <source>
        <dbReference type="ARBA" id="ARBA00022801"/>
    </source>
</evidence>
<dbReference type="EMBL" id="AB453229">
    <property type="protein sequence ID" value="BAH83633.1"/>
    <property type="molecule type" value="Genomic_DNA"/>
</dbReference>
<dbReference type="GO" id="GO:0008237">
    <property type="term" value="F:metallopeptidase activity"/>
    <property type="evidence" value="ECO:0007669"/>
    <property type="project" value="UniProtKB-KW"/>
</dbReference>
<dbReference type="Gene3D" id="3.40.140.10">
    <property type="entry name" value="Cytidine Deaminase, domain 2"/>
    <property type="match status" value="1"/>
</dbReference>
<dbReference type="RefSeq" id="WP_012774865.1">
    <property type="nucleotide sequence ID" value="NC_012919.1"/>
</dbReference>
<keyword evidence="4" id="KW-0862">Zinc</keyword>
<organism evidence="7">
    <name type="scientific">Photobacterium damsela subsp. piscicida</name>
    <name type="common">Pasteurella piscicida</name>
    <dbReference type="NCBI Taxonomy" id="38294"/>
    <lineage>
        <taxon>Bacteria</taxon>
        <taxon>Pseudomonadati</taxon>
        <taxon>Pseudomonadota</taxon>
        <taxon>Gammaproteobacteria</taxon>
        <taxon>Vibrionales</taxon>
        <taxon>Vibrionaceae</taxon>
        <taxon>Photobacterium</taxon>
    </lineage>
</organism>
<reference evidence="7" key="1">
    <citation type="journal article" date="2013" name="Int. J. Antimicrob. Agents">
        <title>Comparative analysis and distribution of pP9014, a novel drug resistance IncP-1 plasmid from Photobacterium damselae subsp. piscicida.</title>
        <authorList>
            <person name="del Castillo C.S."/>
            <person name="Jang H.B."/>
            <person name="Hikima J."/>
            <person name="Jung T.S."/>
            <person name="Morii H."/>
            <person name="Hirano I."/>
            <person name="Kondo H."/>
            <person name="Kurosaka C."/>
            <person name="Aoki T."/>
        </authorList>
    </citation>
    <scope>NUCLEOTIDE SEQUENCE</scope>
    <source>
        <strain evidence="7">P9014</strain>
        <plasmid evidence="7">pP9014</plasmid>
    </source>
</reference>
<dbReference type="InterPro" id="IPR001405">
    <property type="entry name" value="UPF0758"/>
</dbReference>